<name>A0A5B6X762_9ROSI</name>
<protein>
    <submittedName>
        <fullName evidence="1">Uncharacterized protein</fullName>
    </submittedName>
</protein>
<dbReference type="Proteomes" id="UP000325315">
    <property type="component" value="Unassembled WGS sequence"/>
</dbReference>
<dbReference type="OrthoDB" id="949575at2759"/>
<evidence type="ECO:0000313" key="1">
    <source>
        <dbReference type="EMBL" id="KAA3489688.1"/>
    </source>
</evidence>
<reference evidence="2" key="1">
    <citation type="journal article" date="2019" name="Plant Biotechnol. J.">
        <title>Genome sequencing of the Australian wild diploid species Gossypium australe highlights disease resistance and delayed gland morphogenesis.</title>
        <authorList>
            <person name="Cai Y."/>
            <person name="Cai X."/>
            <person name="Wang Q."/>
            <person name="Wang P."/>
            <person name="Zhang Y."/>
            <person name="Cai C."/>
            <person name="Xu Y."/>
            <person name="Wang K."/>
            <person name="Zhou Z."/>
            <person name="Wang C."/>
            <person name="Geng S."/>
            <person name="Li B."/>
            <person name="Dong Q."/>
            <person name="Hou Y."/>
            <person name="Wang H."/>
            <person name="Ai P."/>
            <person name="Liu Z."/>
            <person name="Yi F."/>
            <person name="Sun M."/>
            <person name="An G."/>
            <person name="Cheng J."/>
            <person name="Zhang Y."/>
            <person name="Shi Q."/>
            <person name="Xie Y."/>
            <person name="Shi X."/>
            <person name="Chang Y."/>
            <person name="Huang F."/>
            <person name="Chen Y."/>
            <person name="Hong S."/>
            <person name="Mi L."/>
            <person name="Sun Q."/>
            <person name="Zhang L."/>
            <person name="Zhou B."/>
            <person name="Peng R."/>
            <person name="Zhang X."/>
            <person name="Liu F."/>
        </authorList>
    </citation>
    <scope>NUCLEOTIDE SEQUENCE [LARGE SCALE GENOMIC DNA]</scope>
    <source>
        <strain evidence="2">cv. PA1801</strain>
    </source>
</reference>
<proteinExistence type="predicted"/>
<gene>
    <name evidence="1" type="ORF">EPI10_033268</name>
</gene>
<dbReference type="AlphaFoldDB" id="A0A5B6X762"/>
<dbReference type="EMBL" id="SMMG02000001">
    <property type="protein sequence ID" value="KAA3489688.1"/>
    <property type="molecule type" value="Genomic_DNA"/>
</dbReference>
<comment type="caution">
    <text evidence="1">The sequence shown here is derived from an EMBL/GenBank/DDBJ whole genome shotgun (WGS) entry which is preliminary data.</text>
</comment>
<organism evidence="1 2">
    <name type="scientific">Gossypium australe</name>
    <dbReference type="NCBI Taxonomy" id="47621"/>
    <lineage>
        <taxon>Eukaryota</taxon>
        <taxon>Viridiplantae</taxon>
        <taxon>Streptophyta</taxon>
        <taxon>Embryophyta</taxon>
        <taxon>Tracheophyta</taxon>
        <taxon>Spermatophyta</taxon>
        <taxon>Magnoliopsida</taxon>
        <taxon>eudicotyledons</taxon>
        <taxon>Gunneridae</taxon>
        <taxon>Pentapetalae</taxon>
        <taxon>rosids</taxon>
        <taxon>malvids</taxon>
        <taxon>Malvales</taxon>
        <taxon>Malvaceae</taxon>
        <taxon>Malvoideae</taxon>
        <taxon>Gossypium</taxon>
    </lineage>
</organism>
<sequence length="85" mass="9428">MHAPTSGHLVALKRILRQANLRLFYLAMASSLALTRLVSSNILPSPLRVAIAPSNILPSPLKAEVKNGVLKSGPSFLRRRRRRMM</sequence>
<accession>A0A5B6X762</accession>
<keyword evidence="2" id="KW-1185">Reference proteome</keyword>
<evidence type="ECO:0000313" key="2">
    <source>
        <dbReference type="Proteomes" id="UP000325315"/>
    </source>
</evidence>